<evidence type="ECO:0000313" key="2">
    <source>
        <dbReference type="Proteomes" id="UP001279734"/>
    </source>
</evidence>
<dbReference type="AlphaFoldDB" id="A0AAD3TFG3"/>
<protein>
    <submittedName>
        <fullName evidence="1">Uncharacterized protein</fullName>
    </submittedName>
</protein>
<accession>A0AAD3TFG3</accession>
<dbReference type="EMBL" id="BSYO01000034">
    <property type="protein sequence ID" value="GMH28194.1"/>
    <property type="molecule type" value="Genomic_DNA"/>
</dbReference>
<sequence>MVATVLLGAAVLPREFDMVWLVCPACIKWWLVALHVFDGVDKGWCCWTWCSALGSAVAAVPLVAASYSDAAEAGAAAFFFDLCWS</sequence>
<gene>
    <name evidence="1" type="ORF">Nepgr_030037</name>
</gene>
<proteinExistence type="predicted"/>
<evidence type="ECO:0000313" key="1">
    <source>
        <dbReference type="EMBL" id="GMH28194.1"/>
    </source>
</evidence>
<keyword evidence="2" id="KW-1185">Reference proteome</keyword>
<dbReference type="Proteomes" id="UP001279734">
    <property type="component" value="Unassembled WGS sequence"/>
</dbReference>
<comment type="caution">
    <text evidence="1">The sequence shown here is derived from an EMBL/GenBank/DDBJ whole genome shotgun (WGS) entry which is preliminary data.</text>
</comment>
<name>A0AAD3TFG3_NEPGR</name>
<reference evidence="1" key="1">
    <citation type="submission" date="2023-05" db="EMBL/GenBank/DDBJ databases">
        <title>Nepenthes gracilis genome sequencing.</title>
        <authorList>
            <person name="Fukushima K."/>
        </authorList>
    </citation>
    <scope>NUCLEOTIDE SEQUENCE</scope>
    <source>
        <strain evidence="1">SING2019-196</strain>
    </source>
</reference>
<organism evidence="1 2">
    <name type="scientific">Nepenthes gracilis</name>
    <name type="common">Slender pitcher plant</name>
    <dbReference type="NCBI Taxonomy" id="150966"/>
    <lineage>
        <taxon>Eukaryota</taxon>
        <taxon>Viridiplantae</taxon>
        <taxon>Streptophyta</taxon>
        <taxon>Embryophyta</taxon>
        <taxon>Tracheophyta</taxon>
        <taxon>Spermatophyta</taxon>
        <taxon>Magnoliopsida</taxon>
        <taxon>eudicotyledons</taxon>
        <taxon>Gunneridae</taxon>
        <taxon>Pentapetalae</taxon>
        <taxon>Caryophyllales</taxon>
        <taxon>Nepenthaceae</taxon>
        <taxon>Nepenthes</taxon>
    </lineage>
</organism>